<dbReference type="EMBL" id="LC066397">
    <property type="protein sequence ID" value="BAT31197.1"/>
    <property type="molecule type" value="Genomic_DNA"/>
</dbReference>
<proteinExistence type="predicted"/>
<feature type="compositionally biased region" description="Polar residues" evidence="1">
    <location>
        <begin position="152"/>
        <end position="166"/>
    </location>
</feature>
<sequence length="166" mass="18700">MDERKLKAALRQAAKTYAENCRRAHQIPLEVAELGFIAMNAGLSDVVASIRLNERNMPKTRFSRQECDASALGPTLSAIPDDERATLVERVRRELATMKRFARTSDARYDINRHAALARLHRLLIGGRTGERRPGAREHNKRRPAEAERLSSIGQKLPNQMVSCSQ</sequence>
<protein>
    <submittedName>
        <fullName evidence="2">Uncharacterized protein</fullName>
    </submittedName>
</protein>
<organism evidence="2">
    <name type="scientific">Fulvimarina pelagi</name>
    <dbReference type="NCBI Taxonomy" id="217511"/>
    <lineage>
        <taxon>Bacteria</taxon>
        <taxon>Pseudomonadati</taxon>
        <taxon>Pseudomonadota</taxon>
        <taxon>Alphaproteobacteria</taxon>
        <taxon>Hyphomicrobiales</taxon>
        <taxon>Aurantimonadaceae</taxon>
        <taxon>Fulvimarina</taxon>
    </lineage>
</organism>
<evidence type="ECO:0000256" key="1">
    <source>
        <dbReference type="SAM" id="MobiDB-lite"/>
    </source>
</evidence>
<feature type="compositionally biased region" description="Basic and acidic residues" evidence="1">
    <location>
        <begin position="129"/>
        <end position="149"/>
    </location>
</feature>
<evidence type="ECO:0000313" key="2">
    <source>
        <dbReference type="EMBL" id="BAT31197.1"/>
    </source>
</evidence>
<accession>A0A0P0Z9Z9</accession>
<reference evidence="2" key="1">
    <citation type="journal article" date="2015" name="Proc. Natl. Acad. Sci. U.S.A.">
        <title>Bacterial clade with the ribosomal RNA operon on a small plasmid rather than the chromosome.</title>
        <authorList>
            <person name="Anda M."/>
            <person name="Ohtsubo Y."/>
            <person name="Okubo T."/>
            <person name="Sugawara M."/>
            <person name="Nagata Y."/>
            <person name="Tsuda M."/>
            <person name="Minamisawa K."/>
            <person name="Mitsui H."/>
        </authorList>
    </citation>
    <scope>NUCLEOTIDE SEQUENCE</scope>
    <source>
        <strain evidence="2">DSM 15513</strain>
    </source>
</reference>
<name>A0A0P0Z9Z9_9HYPH</name>
<dbReference type="AlphaFoldDB" id="A0A0P0Z9Z9"/>
<feature type="region of interest" description="Disordered" evidence="1">
    <location>
        <begin position="128"/>
        <end position="166"/>
    </location>
</feature>